<dbReference type="PANTHER" id="PTHR23074">
    <property type="entry name" value="AAA DOMAIN-CONTAINING"/>
    <property type="match status" value="1"/>
</dbReference>
<evidence type="ECO:0000313" key="4">
    <source>
        <dbReference type="EMBL" id="SVC97386.1"/>
    </source>
</evidence>
<sequence>MNMAPQKLEKSASQFATDAIKYDSQGARGMAITHYQKASESLLKLMRLYPDSKLNKIYAVRMKSYQDRIKALQTTRFTDVEPVVGSTASPEVQKATLANDKKNNFEDMVMKEKPDVRWADVIGVDDAKNALRESIVYPNKRPDLFPLGWPRGILLYGPPGCGKTVLAAATAHELDGYFINVDGSSMMSKWLGEAEKNVSRLFKMAHS</sequence>
<dbReference type="AlphaFoldDB" id="A0A382RIC9"/>
<dbReference type="Pfam" id="PF04212">
    <property type="entry name" value="MIT"/>
    <property type="match status" value="1"/>
</dbReference>
<dbReference type="InterPro" id="IPR036181">
    <property type="entry name" value="MIT_dom_sf"/>
</dbReference>
<evidence type="ECO:0000259" key="3">
    <source>
        <dbReference type="SMART" id="SM00745"/>
    </source>
</evidence>
<gene>
    <name evidence="4" type="ORF">METZ01_LOCUS350240</name>
</gene>
<dbReference type="PANTHER" id="PTHR23074:SF83">
    <property type="entry name" value="VACUOLAR PROTEIN SORTING-ASSOCIATED PROTEIN 4A"/>
    <property type="match status" value="1"/>
</dbReference>
<dbReference type="SUPFAM" id="SSF52540">
    <property type="entry name" value="P-loop containing nucleoside triphosphate hydrolases"/>
    <property type="match status" value="1"/>
</dbReference>
<dbReference type="SUPFAM" id="SSF116846">
    <property type="entry name" value="MIT domain"/>
    <property type="match status" value="1"/>
</dbReference>
<dbReference type="InterPro" id="IPR027417">
    <property type="entry name" value="P-loop_NTPase"/>
</dbReference>
<dbReference type="SMART" id="SM00745">
    <property type="entry name" value="MIT"/>
    <property type="match status" value="1"/>
</dbReference>
<feature type="non-terminal residue" evidence="4">
    <location>
        <position position="207"/>
    </location>
</feature>
<organism evidence="4">
    <name type="scientific">marine metagenome</name>
    <dbReference type="NCBI Taxonomy" id="408172"/>
    <lineage>
        <taxon>unclassified sequences</taxon>
        <taxon>metagenomes</taxon>
        <taxon>ecological metagenomes</taxon>
    </lineage>
</organism>
<name>A0A382RIC9_9ZZZZ</name>
<dbReference type="Pfam" id="PF00004">
    <property type="entry name" value="AAA"/>
    <property type="match status" value="1"/>
</dbReference>
<keyword evidence="1" id="KW-0547">Nucleotide-binding</keyword>
<dbReference type="InterPro" id="IPR003959">
    <property type="entry name" value="ATPase_AAA_core"/>
</dbReference>
<protein>
    <recommendedName>
        <fullName evidence="3">MIT domain-containing protein</fullName>
    </recommendedName>
</protein>
<dbReference type="EMBL" id="UINC01121906">
    <property type="protein sequence ID" value="SVC97386.1"/>
    <property type="molecule type" value="Genomic_DNA"/>
</dbReference>
<dbReference type="InterPro" id="IPR007330">
    <property type="entry name" value="MIT_dom"/>
</dbReference>
<dbReference type="InterPro" id="IPR050304">
    <property type="entry name" value="MT-severing_AAA_ATPase"/>
</dbReference>
<evidence type="ECO:0000256" key="1">
    <source>
        <dbReference type="ARBA" id="ARBA00022741"/>
    </source>
</evidence>
<keyword evidence="2" id="KW-0067">ATP-binding</keyword>
<dbReference type="GO" id="GO:0016887">
    <property type="term" value="F:ATP hydrolysis activity"/>
    <property type="evidence" value="ECO:0007669"/>
    <property type="project" value="InterPro"/>
</dbReference>
<evidence type="ECO:0000256" key="2">
    <source>
        <dbReference type="ARBA" id="ARBA00022840"/>
    </source>
</evidence>
<reference evidence="4" key="1">
    <citation type="submission" date="2018-05" db="EMBL/GenBank/DDBJ databases">
        <authorList>
            <person name="Lanie J.A."/>
            <person name="Ng W.-L."/>
            <person name="Kazmierczak K.M."/>
            <person name="Andrzejewski T.M."/>
            <person name="Davidsen T.M."/>
            <person name="Wayne K.J."/>
            <person name="Tettelin H."/>
            <person name="Glass J.I."/>
            <person name="Rusch D."/>
            <person name="Podicherti R."/>
            <person name="Tsui H.-C.T."/>
            <person name="Winkler M.E."/>
        </authorList>
    </citation>
    <scope>NUCLEOTIDE SEQUENCE</scope>
</reference>
<accession>A0A382RIC9</accession>
<proteinExistence type="predicted"/>
<dbReference type="Gene3D" id="3.40.50.300">
    <property type="entry name" value="P-loop containing nucleotide triphosphate hydrolases"/>
    <property type="match status" value="1"/>
</dbReference>
<dbReference type="GO" id="GO:0005524">
    <property type="term" value="F:ATP binding"/>
    <property type="evidence" value="ECO:0007669"/>
    <property type="project" value="UniProtKB-KW"/>
</dbReference>
<dbReference type="Gene3D" id="1.20.58.80">
    <property type="entry name" value="Phosphotransferase system, lactose/cellobiose-type IIA subunit"/>
    <property type="match status" value="1"/>
</dbReference>
<feature type="domain" description="MIT" evidence="3">
    <location>
        <begin position="5"/>
        <end position="82"/>
    </location>
</feature>